<dbReference type="SUPFAM" id="SSF53335">
    <property type="entry name" value="S-adenosyl-L-methionine-dependent methyltransferases"/>
    <property type="match status" value="1"/>
</dbReference>
<evidence type="ECO:0000256" key="2">
    <source>
        <dbReference type="ARBA" id="ARBA00022603"/>
    </source>
</evidence>
<keyword evidence="2 5" id="KW-0489">Methyltransferase</keyword>
<organism evidence="5 6">
    <name type="scientific">Phialemonium atrogriseum</name>
    <dbReference type="NCBI Taxonomy" id="1093897"/>
    <lineage>
        <taxon>Eukaryota</taxon>
        <taxon>Fungi</taxon>
        <taxon>Dikarya</taxon>
        <taxon>Ascomycota</taxon>
        <taxon>Pezizomycotina</taxon>
        <taxon>Sordariomycetes</taxon>
        <taxon>Sordariomycetidae</taxon>
        <taxon>Cephalothecales</taxon>
        <taxon>Cephalothecaceae</taxon>
        <taxon>Phialemonium</taxon>
    </lineage>
</organism>
<protein>
    <submittedName>
        <fullName evidence="5">S-adenosyl-L-methionine-dependent methyltransferase</fullName>
    </submittedName>
</protein>
<dbReference type="Gene3D" id="3.40.50.150">
    <property type="entry name" value="Vaccinia Virus protein VP39"/>
    <property type="match status" value="1"/>
</dbReference>
<dbReference type="EMBL" id="MU839044">
    <property type="protein sequence ID" value="KAK1762010.1"/>
    <property type="molecule type" value="Genomic_DNA"/>
</dbReference>
<name>A0AAJ0BPV5_9PEZI</name>
<dbReference type="RefSeq" id="XP_060278223.1">
    <property type="nucleotide sequence ID" value="XM_060429345.1"/>
</dbReference>
<feature type="domain" description="Methyltransferase type 11" evidence="4">
    <location>
        <begin position="60"/>
        <end position="169"/>
    </location>
</feature>
<dbReference type="Proteomes" id="UP001244011">
    <property type="component" value="Unassembled WGS sequence"/>
</dbReference>
<evidence type="ECO:0000313" key="6">
    <source>
        <dbReference type="Proteomes" id="UP001244011"/>
    </source>
</evidence>
<keyword evidence="6" id="KW-1185">Reference proteome</keyword>
<dbReference type="GO" id="GO:0008757">
    <property type="term" value="F:S-adenosylmethionine-dependent methyltransferase activity"/>
    <property type="evidence" value="ECO:0007669"/>
    <property type="project" value="InterPro"/>
</dbReference>
<reference evidence="5" key="1">
    <citation type="submission" date="2023-06" db="EMBL/GenBank/DDBJ databases">
        <title>Genome-scale phylogeny and comparative genomics of the fungal order Sordariales.</title>
        <authorList>
            <consortium name="Lawrence Berkeley National Laboratory"/>
            <person name="Hensen N."/>
            <person name="Bonometti L."/>
            <person name="Westerberg I."/>
            <person name="Brannstrom I.O."/>
            <person name="Guillou S."/>
            <person name="Cros-Aarteil S."/>
            <person name="Calhoun S."/>
            <person name="Haridas S."/>
            <person name="Kuo A."/>
            <person name="Mondo S."/>
            <person name="Pangilinan J."/>
            <person name="Riley R."/>
            <person name="Labutti K."/>
            <person name="Andreopoulos B."/>
            <person name="Lipzen A."/>
            <person name="Chen C."/>
            <person name="Yanf M."/>
            <person name="Daum C."/>
            <person name="Ng V."/>
            <person name="Clum A."/>
            <person name="Steindorff A."/>
            <person name="Ohm R."/>
            <person name="Martin F."/>
            <person name="Silar P."/>
            <person name="Natvig D."/>
            <person name="Lalanne C."/>
            <person name="Gautier V."/>
            <person name="Ament-Velasquez S.L."/>
            <person name="Kruys A."/>
            <person name="Hutchinson M.I."/>
            <person name="Powell A.J."/>
            <person name="Barry K."/>
            <person name="Miller A.N."/>
            <person name="Grigoriev I.V."/>
            <person name="Debuchy R."/>
            <person name="Gladieux P."/>
            <person name="Thoren M.H."/>
            <person name="Johannesson H."/>
        </authorList>
    </citation>
    <scope>NUCLEOTIDE SEQUENCE</scope>
    <source>
        <strain evidence="5">8032-3</strain>
    </source>
</reference>
<dbReference type="Pfam" id="PF08241">
    <property type="entry name" value="Methyltransf_11"/>
    <property type="match status" value="1"/>
</dbReference>
<sequence length="216" mass="24574">MAKTDDAFSHSEYWDEHFSKTDGEAPTHEWLCSYGDLEGFFQKVLFEGPGCRPDDNPLILHLGSGDSVIPAELDSRGYSRQLCVDFSPKAIEIMTERYKSRPGIKWEQMDVRDMAGIADKSVGVAFDKSTLDAMIHGNPWSPPRDVRENTGRYLREVHRVLEDGGVFLCVTFRQRHFMTPLLNPDGLWDLDFEVLGGKVGSFDYYGWVLRKASCQK</sequence>
<evidence type="ECO:0000256" key="1">
    <source>
        <dbReference type="ARBA" id="ARBA00008361"/>
    </source>
</evidence>
<dbReference type="PANTHER" id="PTHR12176">
    <property type="entry name" value="SAM-DEPENDENT METHYLTRANSFERASE SUPERFAMILY PROTEIN"/>
    <property type="match status" value="1"/>
</dbReference>
<dbReference type="InterPro" id="IPR051419">
    <property type="entry name" value="Lys/N-term_MeTrsfase_sf"/>
</dbReference>
<comment type="caution">
    <text evidence="5">The sequence shown here is derived from an EMBL/GenBank/DDBJ whole genome shotgun (WGS) entry which is preliminary data.</text>
</comment>
<gene>
    <name evidence="5" type="ORF">QBC33DRAFT_552905</name>
</gene>
<accession>A0AAJ0BPV5</accession>
<proteinExistence type="inferred from homology"/>
<evidence type="ECO:0000256" key="3">
    <source>
        <dbReference type="ARBA" id="ARBA00022679"/>
    </source>
</evidence>
<dbReference type="AlphaFoldDB" id="A0AAJ0BPV5"/>
<comment type="similarity">
    <text evidence="1">Belongs to the methyltransferase superfamily.</text>
</comment>
<evidence type="ECO:0000313" key="5">
    <source>
        <dbReference type="EMBL" id="KAK1762010.1"/>
    </source>
</evidence>
<dbReference type="CDD" id="cd02440">
    <property type="entry name" value="AdoMet_MTases"/>
    <property type="match status" value="1"/>
</dbReference>
<evidence type="ECO:0000259" key="4">
    <source>
        <dbReference type="Pfam" id="PF08241"/>
    </source>
</evidence>
<dbReference type="GO" id="GO:0032259">
    <property type="term" value="P:methylation"/>
    <property type="evidence" value="ECO:0007669"/>
    <property type="project" value="UniProtKB-KW"/>
</dbReference>
<dbReference type="PANTHER" id="PTHR12176:SF80">
    <property type="entry name" value="EEF1A LYSINE METHYLTRANSFERASE 4"/>
    <property type="match status" value="1"/>
</dbReference>
<keyword evidence="3" id="KW-0808">Transferase</keyword>
<dbReference type="InterPro" id="IPR029063">
    <property type="entry name" value="SAM-dependent_MTases_sf"/>
</dbReference>
<dbReference type="GeneID" id="85312532"/>
<dbReference type="InterPro" id="IPR013216">
    <property type="entry name" value="Methyltransf_11"/>
</dbReference>